<keyword evidence="3" id="KW-1185">Reference proteome</keyword>
<feature type="region of interest" description="Disordered" evidence="1">
    <location>
        <begin position="693"/>
        <end position="737"/>
    </location>
</feature>
<feature type="region of interest" description="Disordered" evidence="1">
    <location>
        <begin position="63"/>
        <end position="317"/>
    </location>
</feature>
<dbReference type="InterPro" id="IPR006597">
    <property type="entry name" value="Sel1-like"/>
</dbReference>
<dbReference type="InterPro" id="IPR052945">
    <property type="entry name" value="Mitotic_Regulator"/>
</dbReference>
<dbReference type="PANTHER" id="PTHR43628:SF11">
    <property type="entry name" value="PROTEIN DSF2"/>
    <property type="match status" value="1"/>
</dbReference>
<dbReference type="InterPro" id="IPR011990">
    <property type="entry name" value="TPR-like_helical_dom_sf"/>
</dbReference>
<dbReference type="Gene3D" id="1.25.40.10">
    <property type="entry name" value="Tetratricopeptide repeat domain"/>
    <property type="match status" value="1"/>
</dbReference>
<name>A0ABR4C552_9HELO</name>
<protein>
    <submittedName>
        <fullName evidence="2">Uncharacterized protein</fullName>
    </submittedName>
</protein>
<dbReference type="PANTHER" id="PTHR43628">
    <property type="entry name" value="ACTIVATOR OF C KINASE PROTEIN 1-RELATED"/>
    <property type="match status" value="1"/>
</dbReference>
<feature type="compositionally biased region" description="Polar residues" evidence="1">
    <location>
        <begin position="487"/>
        <end position="509"/>
    </location>
</feature>
<feature type="region of interest" description="Disordered" evidence="1">
    <location>
        <begin position="1"/>
        <end position="42"/>
    </location>
</feature>
<feature type="compositionally biased region" description="Low complexity" evidence="1">
    <location>
        <begin position="279"/>
        <end position="297"/>
    </location>
</feature>
<evidence type="ECO:0000313" key="3">
    <source>
        <dbReference type="Proteomes" id="UP001595075"/>
    </source>
</evidence>
<feature type="compositionally biased region" description="Basic and acidic residues" evidence="1">
    <location>
        <begin position="173"/>
        <end position="190"/>
    </location>
</feature>
<dbReference type="EMBL" id="JAZHXI010000013">
    <property type="protein sequence ID" value="KAL2065064.1"/>
    <property type="molecule type" value="Genomic_DNA"/>
</dbReference>
<comment type="caution">
    <text evidence="2">The sequence shown here is derived from an EMBL/GenBank/DDBJ whole genome shotgun (WGS) entry which is preliminary data.</text>
</comment>
<sequence length="737" mass="80108">MANRPNFIDLRSQSHGPLGAGLPSPRTLGGLPSPRLHIAGDVPPELSPLDAFAAQSRLLARQLEQESAGGKRMSRLPPLTIANSLSQGRPGYFRSASAEESTPITPATPGSGLKSEIETPGFRPMSVHPSLGGPIEDSEAPPMPVPPQRLSSLDRDGFRGRRPPSFADVDNDFGARREQSPPPLEKEPILRRGSPSHMRPRPSAESMRQRANQNRKPQDGPLGISGYDSRALAPPRSPFPQRTPSPRSMSDSSDEDYNNLNASTGMSPNRKASTESGFSTSPISPHTHTTRSPSISSEMSIGGTRLPRPAFNFSRPLSRASMNGLPVDVPVPSRQASSDSQPSFILADDTAHTPVSMHSEGFPDNENAPAPSYVYSKFSLPRGKMLQRNSLIFQAGMQQPQISWEQPASFNNVHAHGQAPPSPPSRPSTSSLRPENLTPRPSLDPGRPNYDRSNTFDVNRPSTEAGRKPSLGGRSSSDYPPTLRARPQSSSDGSTIKAKSQHSLATTADCSAEEHVTKAIDYHEAGALNKSTYHLRLAAKQNHPTGMLLYALACRHGWGMRPNQREGVAWLRRAADFASLEVADDDNLVKEGKTVDILEQRTRKAQFALSIYELGVSHMNGWGIEQDKGLALRCFEIAGNWGDADALAEAGFCYAQGVGCKKDLKKSAGFYRQAEAKGISMIGNSWIYKPKYSGEADDKKKNSSESRQGRSPNASKDEKKARDKSRTRTFFGRKTTS</sequence>
<feature type="compositionally biased region" description="Polar residues" evidence="1">
    <location>
        <begin position="258"/>
        <end position="278"/>
    </location>
</feature>
<dbReference type="SUPFAM" id="SSF81901">
    <property type="entry name" value="HCP-like"/>
    <property type="match status" value="1"/>
</dbReference>
<dbReference type="Pfam" id="PF08238">
    <property type="entry name" value="Sel1"/>
    <property type="match status" value="3"/>
</dbReference>
<organism evidence="2 3">
    <name type="scientific">Oculimacula yallundae</name>
    <dbReference type="NCBI Taxonomy" id="86028"/>
    <lineage>
        <taxon>Eukaryota</taxon>
        <taxon>Fungi</taxon>
        <taxon>Dikarya</taxon>
        <taxon>Ascomycota</taxon>
        <taxon>Pezizomycotina</taxon>
        <taxon>Leotiomycetes</taxon>
        <taxon>Helotiales</taxon>
        <taxon>Ploettnerulaceae</taxon>
        <taxon>Oculimacula</taxon>
    </lineage>
</organism>
<evidence type="ECO:0000256" key="1">
    <source>
        <dbReference type="SAM" id="MobiDB-lite"/>
    </source>
</evidence>
<proteinExistence type="predicted"/>
<feature type="compositionally biased region" description="Polar residues" evidence="1">
    <location>
        <begin position="451"/>
        <end position="462"/>
    </location>
</feature>
<evidence type="ECO:0000313" key="2">
    <source>
        <dbReference type="EMBL" id="KAL2065064.1"/>
    </source>
</evidence>
<dbReference type="SMART" id="SM00671">
    <property type="entry name" value="SEL1"/>
    <property type="match status" value="3"/>
</dbReference>
<dbReference type="Proteomes" id="UP001595075">
    <property type="component" value="Unassembled WGS sequence"/>
</dbReference>
<feature type="region of interest" description="Disordered" evidence="1">
    <location>
        <begin position="412"/>
        <end position="509"/>
    </location>
</feature>
<gene>
    <name evidence="2" type="ORF">VTL71DRAFT_4204</name>
</gene>
<feature type="compositionally biased region" description="Basic and acidic residues" evidence="1">
    <location>
        <begin position="715"/>
        <end position="726"/>
    </location>
</feature>
<feature type="compositionally biased region" description="Basic and acidic residues" evidence="1">
    <location>
        <begin position="693"/>
        <end position="708"/>
    </location>
</feature>
<accession>A0ABR4C552</accession>
<reference evidence="2 3" key="1">
    <citation type="journal article" date="2024" name="Commun. Biol.">
        <title>Comparative genomic analysis of thermophilic fungi reveals convergent evolutionary adaptations and gene losses.</title>
        <authorList>
            <person name="Steindorff A.S."/>
            <person name="Aguilar-Pontes M.V."/>
            <person name="Robinson A.J."/>
            <person name="Andreopoulos B."/>
            <person name="LaButti K."/>
            <person name="Kuo A."/>
            <person name="Mondo S."/>
            <person name="Riley R."/>
            <person name="Otillar R."/>
            <person name="Haridas S."/>
            <person name="Lipzen A."/>
            <person name="Grimwood J."/>
            <person name="Schmutz J."/>
            <person name="Clum A."/>
            <person name="Reid I.D."/>
            <person name="Moisan M.C."/>
            <person name="Butler G."/>
            <person name="Nguyen T.T.M."/>
            <person name="Dewar K."/>
            <person name="Conant G."/>
            <person name="Drula E."/>
            <person name="Henrissat B."/>
            <person name="Hansel C."/>
            <person name="Singer S."/>
            <person name="Hutchinson M.I."/>
            <person name="de Vries R.P."/>
            <person name="Natvig D.O."/>
            <person name="Powell A.J."/>
            <person name="Tsang A."/>
            <person name="Grigoriev I.V."/>
        </authorList>
    </citation>
    <scope>NUCLEOTIDE SEQUENCE [LARGE SCALE GENOMIC DNA]</scope>
    <source>
        <strain evidence="2 3">CBS 494.80</strain>
    </source>
</reference>